<evidence type="ECO:0000256" key="1">
    <source>
        <dbReference type="SAM" id="SignalP"/>
    </source>
</evidence>
<keyword evidence="1" id="KW-0732">Signal</keyword>
<name>A0ABQ3EL40_9HYPH</name>
<sequence>MIKYFLSAAIVMAGAGAAFAETRSGDVRANRSSIVNRHFYYDAQLCSSGPIAQVKLKKEPKHGTVKIVRSAWVPEKGKCKGKKFKGVDIIYTPKKGYRGPDEFATKYSMPQYTNRSTMRYLHDTYEVNVK</sequence>
<keyword evidence="3" id="KW-1185">Reference proteome</keyword>
<organism evidence="2 3">
    <name type="scientific">Pseudovibrio japonicus</name>
    <dbReference type="NCBI Taxonomy" id="366534"/>
    <lineage>
        <taxon>Bacteria</taxon>
        <taxon>Pseudomonadati</taxon>
        <taxon>Pseudomonadota</taxon>
        <taxon>Alphaproteobacteria</taxon>
        <taxon>Hyphomicrobiales</taxon>
        <taxon>Stappiaceae</taxon>
        <taxon>Pseudovibrio</taxon>
    </lineage>
</organism>
<feature type="signal peptide" evidence="1">
    <location>
        <begin position="1"/>
        <end position="20"/>
    </location>
</feature>
<dbReference type="RefSeq" id="WP_189438014.1">
    <property type="nucleotide sequence ID" value="NZ_BMXE01000007.1"/>
</dbReference>
<dbReference type="Proteomes" id="UP000637980">
    <property type="component" value="Unassembled WGS sequence"/>
</dbReference>
<protein>
    <submittedName>
        <fullName evidence="2">Uncharacterized protein</fullName>
    </submittedName>
</protein>
<gene>
    <name evidence="2" type="ORF">GCM10007094_34090</name>
</gene>
<comment type="caution">
    <text evidence="2">The sequence shown here is derived from an EMBL/GenBank/DDBJ whole genome shotgun (WGS) entry which is preliminary data.</text>
</comment>
<evidence type="ECO:0000313" key="3">
    <source>
        <dbReference type="Proteomes" id="UP000637980"/>
    </source>
</evidence>
<evidence type="ECO:0000313" key="2">
    <source>
        <dbReference type="EMBL" id="GHB42066.1"/>
    </source>
</evidence>
<proteinExistence type="predicted"/>
<reference evidence="3" key="1">
    <citation type="journal article" date="2019" name="Int. J. Syst. Evol. Microbiol.">
        <title>The Global Catalogue of Microorganisms (GCM) 10K type strain sequencing project: providing services to taxonomists for standard genome sequencing and annotation.</title>
        <authorList>
            <consortium name="The Broad Institute Genomics Platform"/>
            <consortium name="The Broad Institute Genome Sequencing Center for Infectious Disease"/>
            <person name="Wu L."/>
            <person name="Ma J."/>
        </authorList>
    </citation>
    <scope>NUCLEOTIDE SEQUENCE [LARGE SCALE GENOMIC DNA]</scope>
    <source>
        <strain evidence="3">KCTC 12861</strain>
    </source>
</reference>
<dbReference type="EMBL" id="BMXE01000007">
    <property type="protein sequence ID" value="GHB42066.1"/>
    <property type="molecule type" value="Genomic_DNA"/>
</dbReference>
<feature type="chain" id="PRO_5045906409" evidence="1">
    <location>
        <begin position="21"/>
        <end position="130"/>
    </location>
</feature>
<accession>A0ABQ3EL40</accession>